<evidence type="ECO:0000313" key="1">
    <source>
        <dbReference type="EMBL" id="SVA44288.1"/>
    </source>
</evidence>
<organism evidence="1">
    <name type="scientific">marine metagenome</name>
    <dbReference type="NCBI Taxonomy" id="408172"/>
    <lineage>
        <taxon>unclassified sequences</taxon>
        <taxon>metagenomes</taxon>
        <taxon>ecological metagenomes</taxon>
    </lineage>
</organism>
<protein>
    <submittedName>
        <fullName evidence="1">Uncharacterized protein</fullName>
    </submittedName>
</protein>
<gene>
    <name evidence="1" type="ORF">METZ01_LOCUS97142</name>
</gene>
<accession>A0A381VX05</accession>
<dbReference type="AlphaFoldDB" id="A0A381VX05"/>
<proteinExistence type="predicted"/>
<sequence length="76" mass="8819">MSDVRNKLDPRANEIAVAKAYFNLLRKNLPESWAFEAALLVFQFHNPVTPLNEAESQTLEIVELHRDRDEMVKPLK</sequence>
<reference evidence="1" key="1">
    <citation type="submission" date="2018-05" db="EMBL/GenBank/DDBJ databases">
        <authorList>
            <person name="Lanie J.A."/>
            <person name="Ng W.-L."/>
            <person name="Kazmierczak K.M."/>
            <person name="Andrzejewski T.M."/>
            <person name="Davidsen T.M."/>
            <person name="Wayne K.J."/>
            <person name="Tettelin H."/>
            <person name="Glass J.I."/>
            <person name="Rusch D."/>
            <person name="Podicherti R."/>
            <person name="Tsui H.-C.T."/>
            <person name="Winkler M.E."/>
        </authorList>
    </citation>
    <scope>NUCLEOTIDE SEQUENCE</scope>
</reference>
<dbReference type="EMBL" id="UINC01009907">
    <property type="protein sequence ID" value="SVA44288.1"/>
    <property type="molecule type" value="Genomic_DNA"/>
</dbReference>
<name>A0A381VX05_9ZZZZ</name>
<feature type="non-terminal residue" evidence="1">
    <location>
        <position position="76"/>
    </location>
</feature>